<organism evidence="1 2">
    <name type="scientific">Bradyrhizobium japonicum</name>
    <dbReference type="NCBI Taxonomy" id="375"/>
    <lineage>
        <taxon>Bacteria</taxon>
        <taxon>Pseudomonadati</taxon>
        <taxon>Pseudomonadota</taxon>
        <taxon>Alphaproteobacteria</taxon>
        <taxon>Hyphomicrobiales</taxon>
        <taxon>Nitrobacteraceae</taxon>
        <taxon>Bradyrhizobium</taxon>
    </lineage>
</organism>
<sequence>MRTDPDRVAIPPETVSRAPLWAFSIRDSTRLIPLWRETDDDALVWLETLNDVVLVANGETLLEQLKHSLKDKSPALTVASVKLWKTLKAWIDILPELDLSRTWLHLVAVADISAGSPLEAVLDDDGKQRRSSSRVGG</sequence>
<accession>A0A1Y2JWS8</accession>
<evidence type="ECO:0000313" key="1">
    <source>
        <dbReference type="EMBL" id="OSJ35996.1"/>
    </source>
</evidence>
<dbReference type="RefSeq" id="WP_085398904.1">
    <property type="nucleotide sequence ID" value="NZ_NAFL01000207.1"/>
</dbReference>
<dbReference type="Proteomes" id="UP000193335">
    <property type="component" value="Unassembled WGS sequence"/>
</dbReference>
<name>A0A1Y2JWS8_BRAJP</name>
<evidence type="ECO:0000313" key="2">
    <source>
        <dbReference type="Proteomes" id="UP000193335"/>
    </source>
</evidence>
<proteinExistence type="predicted"/>
<dbReference type="EMBL" id="NAFL01000207">
    <property type="protein sequence ID" value="OSJ35996.1"/>
    <property type="molecule type" value="Genomic_DNA"/>
</dbReference>
<dbReference type="AlphaFoldDB" id="A0A1Y2JWS8"/>
<protein>
    <submittedName>
        <fullName evidence="1">Uncharacterized protein</fullName>
    </submittedName>
</protein>
<reference evidence="1 2" key="1">
    <citation type="submission" date="2017-03" db="EMBL/GenBank/DDBJ databases">
        <title>Whole genome sequences of fourteen strains of Bradyrhizobium canariense and one strain of Bradyrhizobium japonicum isolated from Lupinus (Papilionoideae: Genisteae) species in Algeria.</title>
        <authorList>
            <person name="Crovadore J."/>
            <person name="Chekireb D."/>
            <person name="Brachmann A."/>
            <person name="Chablais R."/>
            <person name="Cochard B."/>
            <person name="Lefort F."/>
        </authorList>
    </citation>
    <scope>NUCLEOTIDE SEQUENCE [LARGE SCALE GENOMIC DNA]</scope>
    <source>
        <strain evidence="1 2">UBMA197</strain>
    </source>
</reference>
<comment type="caution">
    <text evidence="1">The sequence shown here is derived from an EMBL/GenBank/DDBJ whole genome shotgun (WGS) entry which is preliminary data.</text>
</comment>
<gene>
    <name evidence="1" type="ORF">BSZ19_06145</name>
</gene>